<evidence type="ECO:0000313" key="2">
    <source>
        <dbReference type="EMBL" id="KAK8487623.1"/>
    </source>
</evidence>
<accession>A0ABR2A3M4</accession>
<comment type="caution">
    <text evidence="2">The sequence shown here is derived from an EMBL/GenBank/DDBJ whole genome shotgun (WGS) entry which is preliminary data.</text>
</comment>
<gene>
    <name evidence="2" type="ORF">V6N11_061607</name>
</gene>
<sequence length="140" mass="15463">MKLGIAPCDQHGLPILTPPSKESPIDGESEPSDYDDDGGSAGDTSETKERHHGPNKPLGGSSYSPKLLKSMRLYLLSSPLRQFLYQSSCGEPHEDWSKLNSDAPQFLIWWGEGQVQEMSSEATLENGLLVHIDTSECYKR</sequence>
<keyword evidence="3" id="KW-1185">Reference proteome</keyword>
<evidence type="ECO:0000256" key="1">
    <source>
        <dbReference type="SAM" id="MobiDB-lite"/>
    </source>
</evidence>
<dbReference type="EMBL" id="JBBPBN010000386">
    <property type="protein sequence ID" value="KAK8487623.1"/>
    <property type="molecule type" value="Genomic_DNA"/>
</dbReference>
<reference evidence="2 3" key="1">
    <citation type="journal article" date="2024" name="G3 (Bethesda)">
        <title>Genome assembly of Hibiscus sabdariffa L. provides insights into metabolisms of medicinal natural products.</title>
        <authorList>
            <person name="Kim T."/>
        </authorList>
    </citation>
    <scope>NUCLEOTIDE SEQUENCE [LARGE SCALE GENOMIC DNA]</scope>
    <source>
        <strain evidence="2">TK-2024</strain>
        <tissue evidence="2">Old leaves</tissue>
    </source>
</reference>
<evidence type="ECO:0000313" key="3">
    <source>
        <dbReference type="Proteomes" id="UP001396334"/>
    </source>
</evidence>
<protein>
    <submittedName>
        <fullName evidence="2">Uncharacterized protein</fullName>
    </submittedName>
</protein>
<name>A0ABR2A3M4_9ROSI</name>
<feature type="compositionally biased region" description="Acidic residues" evidence="1">
    <location>
        <begin position="25"/>
        <end position="38"/>
    </location>
</feature>
<feature type="region of interest" description="Disordered" evidence="1">
    <location>
        <begin position="1"/>
        <end position="64"/>
    </location>
</feature>
<proteinExistence type="predicted"/>
<organism evidence="2 3">
    <name type="scientific">Hibiscus sabdariffa</name>
    <name type="common">roselle</name>
    <dbReference type="NCBI Taxonomy" id="183260"/>
    <lineage>
        <taxon>Eukaryota</taxon>
        <taxon>Viridiplantae</taxon>
        <taxon>Streptophyta</taxon>
        <taxon>Embryophyta</taxon>
        <taxon>Tracheophyta</taxon>
        <taxon>Spermatophyta</taxon>
        <taxon>Magnoliopsida</taxon>
        <taxon>eudicotyledons</taxon>
        <taxon>Gunneridae</taxon>
        <taxon>Pentapetalae</taxon>
        <taxon>rosids</taxon>
        <taxon>malvids</taxon>
        <taxon>Malvales</taxon>
        <taxon>Malvaceae</taxon>
        <taxon>Malvoideae</taxon>
        <taxon>Hibiscus</taxon>
    </lineage>
</organism>
<dbReference type="Proteomes" id="UP001396334">
    <property type="component" value="Unassembled WGS sequence"/>
</dbReference>